<dbReference type="PANTHER" id="PTHR43482:SF2">
    <property type="entry name" value="ZINC-BINDING DEHYDROGENASE FAMILY, PUTATIVE (AFU_ORTHOLOGUE AFUA_3G15030)-RELATED"/>
    <property type="match status" value="1"/>
</dbReference>
<keyword evidence="2" id="KW-0560">Oxidoreductase</keyword>
<dbReference type="InterPro" id="IPR052585">
    <property type="entry name" value="Lipid_raft_assoc_Zn_ADH"/>
</dbReference>
<dbReference type="Pfam" id="PF00107">
    <property type="entry name" value="ADH_zinc_N"/>
    <property type="match status" value="1"/>
</dbReference>
<feature type="domain" description="Enoyl reductase (ER)" evidence="5">
    <location>
        <begin position="84"/>
        <end position="442"/>
    </location>
</feature>
<evidence type="ECO:0000256" key="1">
    <source>
        <dbReference type="ARBA" id="ARBA00008072"/>
    </source>
</evidence>
<feature type="compositionally biased region" description="Polar residues" evidence="3">
    <location>
        <begin position="32"/>
        <end position="41"/>
    </location>
</feature>
<evidence type="ECO:0000313" key="7">
    <source>
        <dbReference type="Proteomes" id="UP000256645"/>
    </source>
</evidence>
<dbReference type="GO" id="GO:0016651">
    <property type="term" value="F:oxidoreductase activity, acting on NAD(P)H"/>
    <property type="evidence" value="ECO:0007669"/>
    <property type="project" value="InterPro"/>
</dbReference>
<keyword evidence="4" id="KW-0812">Transmembrane</keyword>
<name>A0A3D8RUH9_9HELO</name>
<dbReference type="STRING" id="1849047.A0A3D8RUH9"/>
<organism evidence="6 7">
    <name type="scientific">Coleophoma cylindrospora</name>
    <dbReference type="NCBI Taxonomy" id="1849047"/>
    <lineage>
        <taxon>Eukaryota</taxon>
        <taxon>Fungi</taxon>
        <taxon>Dikarya</taxon>
        <taxon>Ascomycota</taxon>
        <taxon>Pezizomycotina</taxon>
        <taxon>Leotiomycetes</taxon>
        <taxon>Helotiales</taxon>
        <taxon>Dermateaceae</taxon>
        <taxon>Coleophoma</taxon>
    </lineage>
</organism>
<dbReference type="SMART" id="SM00829">
    <property type="entry name" value="PKS_ER"/>
    <property type="match status" value="1"/>
</dbReference>
<dbReference type="InterPro" id="IPR047122">
    <property type="entry name" value="Trans-enoyl_RdTase-like"/>
</dbReference>
<evidence type="ECO:0000256" key="4">
    <source>
        <dbReference type="SAM" id="Phobius"/>
    </source>
</evidence>
<keyword evidence="4" id="KW-0472">Membrane</keyword>
<sequence length="447" mass="48729">MVFSLSSVRDIRKIFTSSRGQKEDYLTPPKTPTSDDGNGTPQDIVAKQLFDTDDLRSEVSNAQVYLANRFEHFDIRHQQVLLLHAPKQPYIRTEYDVPLLCDEREMLVKIKAIGLNPIDWKAPDFGFGLPPLPCISGRDFAGIVVRQTGVKSRFEIGDAVIGISTDYRDTRKSAYQEYAVLSDFNACRIPKNVAIIAAAPIGVAFVASALALGICLGLGFGDTAQEPDILSLVREQPLDSLPKDVQFECFDHMEKNERPRAGDWIAIWGGSSATGCCAIQLAKLAGLKVVAIIDVARNGARMLKYGADILIDRYDTSRAVEIVKSITGGRIRFALDTRGKESSASLAQVLQSSEDGKRAHLVGLAGLPNEPVAGVVYHSVPIKIFHEAPVVGHALMLHLERLLDQGLIYTPDIELADGGLDGINAALDRLRNGSVNGPRIVVPLVHD</sequence>
<dbReference type="Gene3D" id="3.90.180.10">
    <property type="entry name" value="Medium-chain alcohol dehydrogenases, catalytic domain"/>
    <property type="match status" value="1"/>
</dbReference>
<protein>
    <submittedName>
        <fullName evidence="6">Putative zinc-binding dehydrogenase protein</fullName>
    </submittedName>
</protein>
<gene>
    <name evidence="6" type="ORF">BP6252_05780</name>
</gene>
<dbReference type="OrthoDB" id="10257049at2759"/>
<reference evidence="6 7" key="1">
    <citation type="journal article" date="2018" name="IMA Fungus">
        <title>IMA Genome-F 9: Draft genome sequence of Annulohypoxylon stygium, Aspergillus mulundensis, Berkeleyomyces basicola (syn. Thielaviopsis basicola), Ceratocystis smalleyi, two Cercospora beticola strains, Coleophoma cylindrospora, Fusarium fracticaudum, Phialophora cf. hyalina, and Morchella septimelata.</title>
        <authorList>
            <person name="Wingfield B.D."/>
            <person name="Bills G.F."/>
            <person name="Dong Y."/>
            <person name="Huang W."/>
            <person name="Nel W.J."/>
            <person name="Swalarsk-Parry B.S."/>
            <person name="Vaghefi N."/>
            <person name="Wilken P.M."/>
            <person name="An Z."/>
            <person name="de Beer Z.W."/>
            <person name="De Vos L."/>
            <person name="Chen L."/>
            <person name="Duong T.A."/>
            <person name="Gao Y."/>
            <person name="Hammerbacher A."/>
            <person name="Kikkert J.R."/>
            <person name="Li Y."/>
            <person name="Li H."/>
            <person name="Li K."/>
            <person name="Li Q."/>
            <person name="Liu X."/>
            <person name="Ma X."/>
            <person name="Naidoo K."/>
            <person name="Pethybridge S.J."/>
            <person name="Sun J."/>
            <person name="Steenkamp E.T."/>
            <person name="van der Nest M.A."/>
            <person name="van Wyk S."/>
            <person name="Wingfield M.J."/>
            <person name="Xiong C."/>
            <person name="Yue Q."/>
            <person name="Zhang X."/>
        </authorList>
    </citation>
    <scope>NUCLEOTIDE SEQUENCE [LARGE SCALE GENOMIC DNA]</scope>
    <source>
        <strain evidence="6 7">BP6252</strain>
    </source>
</reference>
<feature type="region of interest" description="Disordered" evidence="3">
    <location>
        <begin position="21"/>
        <end position="41"/>
    </location>
</feature>
<feature type="transmembrane region" description="Helical" evidence="4">
    <location>
        <begin position="193"/>
        <end position="220"/>
    </location>
</feature>
<dbReference type="SUPFAM" id="SSF51735">
    <property type="entry name" value="NAD(P)-binding Rossmann-fold domains"/>
    <property type="match status" value="1"/>
</dbReference>
<dbReference type="InterPro" id="IPR013154">
    <property type="entry name" value="ADH-like_N"/>
</dbReference>
<evidence type="ECO:0000313" key="6">
    <source>
        <dbReference type="EMBL" id="RDW77727.1"/>
    </source>
</evidence>
<dbReference type="Proteomes" id="UP000256645">
    <property type="component" value="Unassembled WGS sequence"/>
</dbReference>
<accession>A0A3D8RUH9</accession>
<evidence type="ECO:0000259" key="5">
    <source>
        <dbReference type="SMART" id="SM00829"/>
    </source>
</evidence>
<evidence type="ECO:0000256" key="2">
    <source>
        <dbReference type="ARBA" id="ARBA00023002"/>
    </source>
</evidence>
<comment type="similarity">
    <text evidence="1">Belongs to the zinc-containing alcohol dehydrogenase family.</text>
</comment>
<dbReference type="InterPro" id="IPR011032">
    <property type="entry name" value="GroES-like_sf"/>
</dbReference>
<dbReference type="InterPro" id="IPR036291">
    <property type="entry name" value="NAD(P)-bd_dom_sf"/>
</dbReference>
<dbReference type="CDD" id="cd08249">
    <property type="entry name" value="enoyl_reductase_like"/>
    <property type="match status" value="1"/>
</dbReference>
<dbReference type="InterPro" id="IPR013149">
    <property type="entry name" value="ADH-like_C"/>
</dbReference>
<keyword evidence="7" id="KW-1185">Reference proteome</keyword>
<dbReference type="Gene3D" id="3.40.50.720">
    <property type="entry name" value="NAD(P)-binding Rossmann-like Domain"/>
    <property type="match status" value="1"/>
</dbReference>
<dbReference type="Pfam" id="PF08240">
    <property type="entry name" value="ADH_N"/>
    <property type="match status" value="1"/>
</dbReference>
<keyword evidence="4" id="KW-1133">Transmembrane helix</keyword>
<dbReference type="EMBL" id="PDLM01000005">
    <property type="protein sequence ID" value="RDW77727.1"/>
    <property type="molecule type" value="Genomic_DNA"/>
</dbReference>
<dbReference type="AlphaFoldDB" id="A0A3D8RUH9"/>
<dbReference type="SUPFAM" id="SSF50129">
    <property type="entry name" value="GroES-like"/>
    <property type="match status" value="1"/>
</dbReference>
<evidence type="ECO:0000256" key="3">
    <source>
        <dbReference type="SAM" id="MobiDB-lite"/>
    </source>
</evidence>
<dbReference type="InterPro" id="IPR020843">
    <property type="entry name" value="ER"/>
</dbReference>
<proteinExistence type="inferred from homology"/>
<comment type="caution">
    <text evidence="6">The sequence shown here is derived from an EMBL/GenBank/DDBJ whole genome shotgun (WGS) entry which is preliminary data.</text>
</comment>
<dbReference type="PANTHER" id="PTHR43482">
    <property type="entry name" value="PROTEIN AST1-RELATED"/>
    <property type="match status" value="1"/>
</dbReference>